<reference evidence="1" key="1">
    <citation type="journal article" date="2012" name="PLoS ONE">
        <title>Gene sets for utilization of primary and secondary nutrition supplies in the distal gut of endangered iberian lynx.</title>
        <authorList>
            <person name="Alcaide M."/>
            <person name="Messina E."/>
            <person name="Richter M."/>
            <person name="Bargiela R."/>
            <person name="Peplies J."/>
            <person name="Huws S.A."/>
            <person name="Newbold C.J."/>
            <person name="Golyshin P.N."/>
            <person name="Simon M.A."/>
            <person name="Lopez G."/>
            <person name="Yakimov M.M."/>
            <person name="Ferrer M."/>
        </authorList>
    </citation>
    <scope>NUCLEOTIDE SEQUENCE</scope>
</reference>
<organism evidence="1">
    <name type="scientific">gut metagenome</name>
    <dbReference type="NCBI Taxonomy" id="749906"/>
    <lineage>
        <taxon>unclassified sequences</taxon>
        <taxon>metagenomes</taxon>
        <taxon>organismal metagenomes</taxon>
    </lineage>
</organism>
<protein>
    <submittedName>
        <fullName evidence="1">Lipoprotein</fullName>
    </submittedName>
</protein>
<dbReference type="Pfam" id="PF15889">
    <property type="entry name" value="DUF4738"/>
    <property type="match status" value="1"/>
</dbReference>
<comment type="caution">
    <text evidence="1">The sequence shown here is derived from an EMBL/GenBank/DDBJ whole genome shotgun (WGS) entry which is preliminary data.</text>
</comment>
<keyword evidence="1" id="KW-0449">Lipoprotein</keyword>
<dbReference type="AlphaFoldDB" id="J9D9R7"/>
<accession>J9D9R7</accession>
<dbReference type="PROSITE" id="PS51257">
    <property type="entry name" value="PROKAR_LIPOPROTEIN"/>
    <property type="match status" value="1"/>
</dbReference>
<dbReference type="EMBL" id="AMCI01000363">
    <property type="protein sequence ID" value="EJX09566.1"/>
    <property type="molecule type" value="Genomic_DNA"/>
</dbReference>
<proteinExistence type="predicted"/>
<dbReference type="InterPro" id="IPR031762">
    <property type="entry name" value="DUF4738"/>
</dbReference>
<name>J9D9R7_9ZZZZ</name>
<gene>
    <name evidence="1" type="ORF">EVA_02317</name>
</gene>
<dbReference type="Gene3D" id="2.40.128.510">
    <property type="entry name" value="Protein of unknown function DUF4738"/>
    <property type="match status" value="1"/>
</dbReference>
<evidence type="ECO:0000313" key="1">
    <source>
        <dbReference type="EMBL" id="EJX09566.1"/>
    </source>
</evidence>
<sequence>MMYKLWMMACMAAGLAACSAPQRKISVQEENTTAKSLLQGIWLDDNTEVALLKVTGDTLYYADAGTAPVAFRIVGDSLMTYGARTNSYKIEKQGEYIFWFYTANGDMLRLHKADNARDSLTFLRVQEVVQPREVIQKDKVVMYDKVRYRGYVYINPSSIKVMRPGVSEEGIGVDNVYYDNIIHICVYEGKKSLFAKDIRKQMFQGVVPDAFLQGSILSDMDFLRVDADGYHYQATVCIPDEALSYLVHLTATPQGDLSFELVE</sequence>